<proteinExistence type="predicted"/>
<dbReference type="RefSeq" id="XP_017771855.1">
    <property type="nucleotide sequence ID" value="XM_017916366.1"/>
</dbReference>
<evidence type="ECO:0000259" key="1">
    <source>
        <dbReference type="SMART" id="SM00587"/>
    </source>
</evidence>
<name>A0ABM1MBA5_NICVS</name>
<dbReference type="Pfam" id="PF02958">
    <property type="entry name" value="EcKL"/>
    <property type="match status" value="3"/>
</dbReference>
<keyword evidence="2" id="KW-1185">Reference proteome</keyword>
<dbReference type="SMART" id="SM00587">
    <property type="entry name" value="CHK"/>
    <property type="match status" value="2"/>
</dbReference>
<dbReference type="PANTHER" id="PTHR11012:SF30">
    <property type="entry name" value="PROTEIN KINASE-LIKE DOMAIN-CONTAINING"/>
    <property type="match status" value="1"/>
</dbReference>
<dbReference type="SUPFAM" id="SSF56112">
    <property type="entry name" value="Protein kinase-like (PK-like)"/>
    <property type="match status" value="2"/>
</dbReference>
<dbReference type="PANTHER" id="PTHR11012">
    <property type="entry name" value="PROTEIN KINASE-LIKE DOMAIN-CONTAINING"/>
    <property type="match status" value="1"/>
</dbReference>
<feature type="domain" description="CHK kinase-like" evidence="1">
    <location>
        <begin position="122"/>
        <end position="316"/>
    </location>
</feature>
<dbReference type="Gene3D" id="3.90.1200.10">
    <property type="match status" value="2"/>
</dbReference>
<accession>A0ABM1MBA5</accession>
<feature type="domain" description="CHK kinase-like" evidence="1">
    <location>
        <begin position="665"/>
        <end position="859"/>
    </location>
</feature>
<dbReference type="GeneID" id="108559189"/>
<gene>
    <name evidence="3" type="primary">LOC108559189</name>
</gene>
<dbReference type="InterPro" id="IPR004119">
    <property type="entry name" value="EcKL"/>
</dbReference>
<evidence type="ECO:0000313" key="2">
    <source>
        <dbReference type="Proteomes" id="UP000695000"/>
    </source>
</evidence>
<dbReference type="Proteomes" id="UP000695000">
    <property type="component" value="Unplaced"/>
</dbReference>
<evidence type="ECO:0000313" key="3">
    <source>
        <dbReference type="RefSeq" id="XP_017771855.1"/>
    </source>
</evidence>
<dbReference type="InterPro" id="IPR011009">
    <property type="entry name" value="Kinase-like_dom_sf"/>
</dbReference>
<dbReference type="InterPro" id="IPR015897">
    <property type="entry name" value="CHK_kinase-like"/>
</dbReference>
<protein>
    <submittedName>
        <fullName evidence="3">Uncharacterized protein LOC108559189</fullName>
    </submittedName>
</protein>
<reference evidence="3" key="1">
    <citation type="submission" date="2025-08" db="UniProtKB">
        <authorList>
            <consortium name="RefSeq"/>
        </authorList>
    </citation>
    <scope>IDENTIFICATION</scope>
    <source>
        <tissue evidence="3">Whole Larva</tissue>
    </source>
</reference>
<sequence>MDSLRNDLDPLVQLIVKSENIVDPQVHINVGSQKGDGYVAIGKALDIVGTNKTVNLFLKLAPEGEKVRESGVVRSAFEQEITFYEEIMPSMKRFETENGIQDTFTSVPKCYWSNLEEGKETIAMENLKKVGYELWDRQKVMNPEHIEFVFKEYAKFHGISYAMKRKDPKLFNSLTAKLNDLLYEFMDTIKMIDFIEKMAMKLIDIFDPIEEKEIREWYVDFVENTRQQYCDVLKVDDQHVITHGDCWCNNMLFKYKENDKTVPEQMRLLDFQVVRKGSLVQDLSYFFYTGASNECIENYEYYLKLYHKHINQYVQQYDGITDEILTYEDLMNQWKTFSKYGMIMTILVIKLMLSESEERKDMSDMSENSETLFEFFDFEGKNDREYRRRAKIVIEHFYKNKFVSLDFNKITPEAMRLLDFQIVRKGSYAQDLSYCFYTASSKEMIDNYEYYLKLYVKHFNEYVQQYGIDDPLSYEDFLAQWKKYSKHGLFMSIIGIKIMICESEERKDFTDMDDSADMFDCFDFEGKNDAEYRRRNGAGISLVMALQQEVLDLLVREVADVEEIYDPQVQIYKGSSKGDGYVTVTKSLEIAGKNKTVHLFIKIAPSGVMMRKSGMIQAVFAQEILFYEKLMPTLIEYQIDNNIQNSFMSVPKPFWCCSEEGKEVIALENLKIAGYELWDRHKAMNREHIEFLFKEYAKFHGISYAMKYKDHDGFENLTSDIKDLYAVFVDIIKFDEFVEKSCKDLINIFDEVNDRDKHDWYANFVRNVRKHYEDVLKIDEKCVITHGDCWSNNMLFKYKDNDYTVPESMRLLDFQLVRKVSPVQDLCYIFYSGATNEILENYEYYLRLYHRYLMEYLRQYKITEEVISYEDLLDQWKKYSKFGLIMSIIVIKVKLTDSDERNDMNDGTDSVLDCFNFVGKKDHEYKRRIKMILEHFYKNNLISPLSN</sequence>
<organism evidence="2 3">
    <name type="scientific">Nicrophorus vespilloides</name>
    <name type="common">Boreal carrion beetle</name>
    <dbReference type="NCBI Taxonomy" id="110193"/>
    <lineage>
        <taxon>Eukaryota</taxon>
        <taxon>Metazoa</taxon>
        <taxon>Ecdysozoa</taxon>
        <taxon>Arthropoda</taxon>
        <taxon>Hexapoda</taxon>
        <taxon>Insecta</taxon>
        <taxon>Pterygota</taxon>
        <taxon>Neoptera</taxon>
        <taxon>Endopterygota</taxon>
        <taxon>Coleoptera</taxon>
        <taxon>Polyphaga</taxon>
        <taxon>Staphyliniformia</taxon>
        <taxon>Silphidae</taxon>
        <taxon>Nicrophorinae</taxon>
        <taxon>Nicrophorus</taxon>
    </lineage>
</organism>